<accession>A0ABP0IV38</accession>
<sequence length="327" mass="37319">MATIVREGRLFPSGRCTQADCPKRRSLGTGRRQRIFQAAQKRAVSAPVDLRYVKRPYSDKKGKSEDCVRGDVVSFLGSLWASVAETLPDVRDDTFDDVDPEVSSRNIRSFVVQYLRSGHTHEDIDQTFGALSKHLLRVRDLQSPSDVVNTIKDFLQKAKMAWETERHVVMMDSIRDWNGFLTEPVPFKLVGIGGPGAPHYFKLQRRVDAGLQSYEIQNKLWHYPEHPDDVILRTKQWMASPEFTFTSLLYPRHLAFERLRLGVPAGLAEKRVIDPEHKKHLTRFLPALRVPLFGLGKFADWLEAWLDGSLEQCDLLDVTACLCIPYG</sequence>
<name>A0ABP0IV38_9DINO</name>
<evidence type="ECO:0000313" key="2">
    <source>
        <dbReference type="EMBL" id="CAK9005962.1"/>
    </source>
</evidence>
<evidence type="ECO:0000259" key="1">
    <source>
        <dbReference type="Pfam" id="PF25273"/>
    </source>
</evidence>
<feature type="domain" description="DUF7869" evidence="1">
    <location>
        <begin position="108"/>
        <end position="207"/>
    </location>
</feature>
<keyword evidence="3" id="KW-1185">Reference proteome</keyword>
<comment type="caution">
    <text evidence="2">The sequence shown here is derived from an EMBL/GenBank/DDBJ whole genome shotgun (WGS) entry which is preliminary data.</text>
</comment>
<dbReference type="Pfam" id="PF25273">
    <property type="entry name" value="DUF7869"/>
    <property type="match status" value="1"/>
</dbReference>
<gene>
    <name evidence="2" type="ORF">CCMP2556_LOCUS8270</name>
</gene>
<dbReference type="Proteomes" id="UP001642484">
    <property type="component" value="Unassembled WGS sequence"/>
</dbReference>
<evidence type="ECO:0000313" key="3">
    <source>
        <dbReference type="Proteomes" id="UP001642484"/>
    </source>
</evidence>
<organism evidence="2 3">
    <name type="scientific">Durusdinium trenchii</name>
    <dbReference type="NCBI Taxonomy" id="1381693"/>
    <lineage>
        <taxon>Eukaryota</taxon>
        <taxon>Sar</taxon>
        <taxon>Alveolata</taxon>
        <taxon>Dinophyceae</taxon>
        <taxon>Suessiales</taxon>
        <taxon>Symbiodiniaceae</taxon>
        <taxon>Durusdinium</taxon>
    </lineage>
</organism>
<dbReference type="InterPro" id="IPR057191">
    <property type="entry name" value="DUF7869"/>
</dbReference>
<reference evidence="2 3" key="1">
    <citation type="submission" date="2024-02" db="EMBL/GenBank/DDBJ databases">
        <authorList>
            <person name="Chen Y."/>
            <person name="Shah S."/>
            <person name="Dougan E. K."/>
            <person name="Thang M."/>
            <person name="Chan C."/>
        </authorList>
    </citation>
    <scope>NUCLEOTIDE SEQUENCE [LARGE SCALE GENOMIC DNA]</scope>
</reference>
<proteinExistence type="predicted"/>
<dbReference type="EMBL" id="CAXAMN010003747">
    <property type="protein sequence ID" value="CAK9005962.1"/>
    <property type="molecule type" value="Genomic_DNA"/>
</dbReference>
<protein>
    <recommendedName>
        <fullName evidence="1">DUF7869 domain-containing protein</fullName>
    </recommendedName>
</protein>